<sequence length="983" mass="116285">MNIKQIHIYGFGKLTDFRLSLSSSLQVLYGENEAGKSTLMAFIHAILFGFPTKQQSELRYEPKRGSKYGGNLLLETEEYGEILVERVGGKATGNVVVTLSDGTTKGEEFLKQLLKNMDKSMFKGIFSFNIHGLQGVNQLKGEDIGHYLLAAGTIGTDIIVKTEQQLQKELDQLFKPSGRKPELNMMLQTIKHQEKDLKKSMQHNETYENLQKELHTLLEEIEHMQGEVKKFEKQLRKLERLKQDWPFIQERKQLLKRIEEIQQKQFPVDGIHRMDTLDEQLRITNSQLQALKVKKAEYEKELQLLAPNQLIVQNESRIQLILEKWPQVLQWQEELIKRKEERRKWNEQISLLSRNVYYQEEDLKQLPSVDLSIDMKDKIRTTVKDNYYLKSKKDELEQHLEIEKNKQTELEMQCDRIESELLSEEEFRRLSDQQQTYNQLQNEYQQIQDQLKLIRFSKDQGKKESNLAMMLFYLLFSGFFLWSLTTMHYLSMAGALIGLIVLSYTAWTNKTRKKHNHDSSEGQLLKKADKILDEMNQLADRRPKYEEQQNLRSQWKELILQIENQQFRYTEKMEALSEWNKKWKDNEHQLNGIRHQLRLHDRFSSEQLPDAFDILSELAKMIHNQANNEAQLNLLIQKVSKWESELNDLVQVLGLENIANDEKIIHIKSLLKSEQDHRLLHREMKNKMDEIEHEYIKWLNGSTSLKDALNQLLTDAGAKHQEEFRKKGKEHEEYLALKNSLHMLNKQINEESLKATSSLESFDVIENELLHYQDQVDTIINRLEVLRKRLAEVNYEINLLEDGGVYTEKLHEFYHLKSMFNMKAKQWAKLTLAKQMIAKTMERMKNERFPKVLETAEYYINQLTDGQYIHFHFKESGQLKIERADHIMFDPEELSQATTEQVYISLRLALVQVLQDEYPFPMIIDDGFVNFDRDRTKRIIQILLEMSKSTQVLFFTCHEHILDLFSENQIFVLNEKETYSMVK</sequence>
<organism evidence="4 5">
    <name type="scientific">Heyndrickxia oleronia</name>
    <dbReference type="NCBI Taxonomy" id="38875"/>
    <lineage>
        <taxon>Bacteria</taxon>
        <taxon>Bacillati</taxon>
        <taxon>Bacillota</taxon>
        <taxon>Bacilli</taxon>
        <taxon>Bacillales</taxon>
        <taxon>Bacillaceae</taxon>
        <taxon>Heyndrickxia</taxon>
    </lineage>
</organism>
<dbReference type="Gene3D" id="3.40.50.300">
    <property type="entry name" value="P-loop containing nucleotide triphosphate hydrolases"/>
    <property type="match status" value="2"/>
</dbReference>
<dbReference type="InterPro" id="IPR027417">
    <property type="entry name" value="P-loop_NTPase"/>
</dbReference>
<proteinExistence type="predicted"/>
<feature type="coiled-coil region" evidence="1">
    <location>
        <begin position="528"/>
        <end position="565"/>
    </location>
</feature>
<gene>
    <name evidence="4" type="ORF">BWZ43_10070</name>
</gene>
<feature type="coiled-coil region" evidence="1">
    <location>
        <begin position="200"/>
        <end position="244"/>
    </location>
</feature>
<dbReference type="AlphaFoldDB" id="A0A8E2LF57"/>
<reference evidence="4 5" key="1">
    <citation type="submission" date="2017-01" db="EMBL/GenBank/DDBJ databases">
        <title>Draft genome sequence of Bacillus oleronius.</title>
        <authorList>
            <person name="Allam M."/>
        </authorList>
    </citation>
    <scope>NUCLEOTIDE SEQUENCE [LARGE SCALE GENOMIC DNA]</scope>
    <source>
        <strain evidence="4 5">DSM 9356</strain>
    </source>
</reference>
<keyword evidence="2" id="KW-1133">Transmembrane helix</keyword>
<evidence type="ECO:0000313" key="5">
    <source>
        <dbReference type="Proteomes" id="UP000189761"/>
    </source>
</evidence>
<name>A0A8E2LF57_9BACI</name>
<feature type="transmembrane region" description="Helical" evidence="2">
    <location>
        <begin position="465"/>
        <end position="483"/>
    </location>
</feature>
<feature type="coiled-coil region" evidence="1">
    <location>
        <begin position="274"/>
        <end position="301"/>
    </location>
</feature>
<dbReference type="Pfam" id="PF13514">
    <property type="entry name" value="AAA_27"/>
    <property type="match status" value="1"/>
</dbReference>
<dbReference type="Proteomes" id="UP000189761">
    <property type="component" value="Unassembled WGS sequence"/>
</dbReference>
<keyword evidence="1" id="KW-0175">Coiled coil</keyword>
<feature type="domain" description="YhaN AAA" evidence="3">
    <location>
        <begin position="1"/>
        <end position="205"/>
    </location>
</feature>
<dbReference type="SUPFAM" id="SSF52540">
    <property type="entry name" value="P-loop containing nucleoside triphosphate hydrolases"/>
    <property type="match status" value="1"/>
</dbReference>
<protein>
    <recommendedName>
        <fullName evidence="3">YhaN AAA domain-containing protein</fullName>
    </recommendedName>
</protein>
<dbReference type="PANTHER" id="PTHR41259">
    <property type="entry name" value="DOUBLE-STRAND BREAK REPAIR RAD50 ATPASE, PUTATIVE-RELATED"/>
    <property type="match status" value="1"/>
</dbReference>
<evidence type="ECO:0000313" key="4">
    <source>
        <dbReference type="EMBL" id="OOP68497.1"/>
    </source>
</evidence>
<dbReference type="InterPro" id="IPR038734">
    <property type="entry name" value="YhaN_AAA"/>
</dbReference>
<evidence type="ECO:0000256" key="2">
    <source>
        <dbReference type="SAM" id="Phobius"/>
    </source>
</evidence>
<comment type="caution">
    <text evidence="4">The sequence shown here is derived from an EMBL/GenBank/DDBJ whole genome shotgun (WGS) entry which is preliminary data.</text>
</comment>
<evidence type="ECO:0000259" key="3">
    <source>
        <dbReference type="Pfam" id="PF13514"/>
    </source>
</evidence>
<dbReference type="EMBL" id="MTLA01000105">
    <property type="protein sequence ID" value="OOP68497.1"/>
    <property type="molecule type" value="Genomic_DNA"/>
</dbReference>
<dbReference type="RefSeq" id="WP_071976812.1">
    <property type="nucleotide sequence ID" value="NZ_CP065424.1"/>
</dbReference>
<feature type="coiled-coil region" evidence="1">
    <location>
        <begin position="393"/>
        <end position="457"/>
    </location>
</feature>
<keyword evidence="2" id="KW-0472">Membrane</keyword>
<accession>A0A8E2LF57</accession>
<evidence type="ECO:0000256" key="1">
    <source>
        <dbReference type="SAM" id="Coils"/>
    </source>
</evidence>
<feature type="transmembrane region" description="Helical" evidence="2">
    <location>
        <begin position="489"/>
        <end position="507"/>
    </location>
</feature>
<keyword evidence="5" id="KW-1185">Reference proteome</keyword>
<keyword evidence="2" id="KW-0812">Transmembrane</keyword>
<dbReference type="PANTHER" id="PTHR41259:SF1">
    <property type="entry name" value="DOUBLE-STRAND BREAK REPAIR RAD50 ATPASE, PUTATIVE-RELATED"/>
    <property type="match status" value="1"/>
</dbReference>